<feature type="transmembrane region" description="Helical" evidence="1">
    <location>
        <begin position="28"/>
        <end position="49"/>
    </location>
</feature>
<dbReference type="GO" id="GO:0043164">
    <property type="term" value="P:Gram-negative-bacterium-type cell wall biogenesis"/>
    <property type="evidence" value="ECO:0007669"/>
    <property type="project" value="TreeGrafter"/>
</dbReference>
<name>A0A5J6WLA3_MORMI</name>
<keyword evidence="1" id="KW-1133">Transmembrane helix</keyword>
<evidence type="ECO:0000313" key="4">
    <source>
        <dbReference type="Proteomes" id="UP000327424"/>
    </source>
</evidence>
<dbReference type="Pfam" id="PF02698">
    <property type="entry name" value="DUF218"/>
    <property type="match status" value="1"/>
</dbReference>
<organism evidence="3 4">
    <name type="scientific">Moritella marina ATCC 15381</name>
    <dbReference type="NCBI Taxonomy" id="1202962"/>
    <lineage>
        <taxon>Bacteria</taxon>
        <taxon>Pseudomonadati</taxon>
        <taxon>Pseudomonadota</taxon>
        <taxon>Gammaproteobacteria</taxon>
        <taxon>Alteromonadales</taxon>
        <taxon>Moritellaceae</taxon>
        <taxon>Moritella</taxon>
    </lineage>
</organism>
<sequence>MSLLLISLLIVILLLLRFFNFNRAKSVVLYSTVLLTLLISTGVIPKYLLDKLQQDYATKAPIQWQDNNAIILLGAGLEKVEDTVNNKHNVDSIEPPFHAFGRIHEAAKLYNECIGTAQECKIIVSGGDTHKLGTTEAAVYKKRLVQIGIDATDIITESNSLNTWQNAQFTSEILNKGNFDNSVLVSSGLHIKRSQLYFEHFGVRATPIRADYMSAQVSWLPLGYNFALTDFALHEWIGFWRYDIYNMLGANQKRVNAGDA</sequence>
<dbReference type="AlphaFoldDB" id="A0A5J6WLA3"/>
<dbReference type="CDD" id="cd06259">
    <property type="entry name" value="YdcF-like"/>
    <property type="match status" value="1"/>
</dbReference>
<dbReference type="KEGG" id="mmaa:FR932_10335"/>
<dbReference type="GO" id="GO:0000270">
    <property type="term" value="P:peptidoglycan metabolic process"/>
    <property type="evidence" value="ECO:0007669"/>
    <property type="project" value="TreeGrafter"/>
</dbReference>
<dbReference type="PANTHER" id="PTHR30336">
    <property type="entry name" value="INNER MEMBRANE PROTEIN, PROBABLE PERMEASE"/>
    <property type="match status" value="1"/>
</dbReference>
<keyword evidence="1" id="KW-0812">Transmembrane</keyword>
<protein>
    <submittedName>
        <fullName evidence="3">YdcF family protein</fullName>
    </submittedName>
</protein>
<dbReference type="Proteomes" id="UP000327424">
    <property type="component" value="Chromosome"/>
</dbReference>
<dbReference type="RefSeq" id="WP_019440540.1">
    <property type="nucleotide sequence ID" value="NZ_ALOE01000009.1"/>
</dbReference>
<evidence type="ECO:0000259" key="2">
    <source>
        <dbReference type="Pfam" id="PF02698"/>
    </source>
</evidence>
<dbReference type="PANTHER" id="PTHR30336:SF4">
    <property type="entry name" value="ENVELOPE BIOGENESIS FACTOR ELYC"/>
    <property type="match status" value="1"/>
</dbReference>
<dbReference type="InterPro" id="IPR003848">
    <property type="entry name" value="DUF218"/>
</dbReference>
<keyword evidence="4" id="KW-1185">Reference proteome</keyword>
<evidence type="ECO:0000256" key="1">
    <source>
        <dbReference type="SAM" id="Phobius"/>
    </source>
</evidence>
<dbReference type="GO" id="GO:0005886">
    <property type="term" value="C:plasma membrane"/>
    <property type="evidence" value="ECO:0007669"/>
    <property type="project" value="TreeGrafter"/>
</dbReference>
<feature type="domain" description="DUF218" evidence="2">
    <location>
        <begin position="69"/>
        <end position="238"/>
    </location>
</feature>
<proteinExistence type="predicted"/>
<keyword evidence="1" id="KW-0472">Membrane</keyword>
<dbReference type="InterPro" id="IPR051599">
    <property type="entry name" value="Cell_Envelope_Assoc"/>
</dbReference>
<dbReference type="EMBL" id="CP044399">
    <property type="protein sequence ID" value="QFI38214.1"/>
    <property type="molecule type" value="Genomic_DNA"/>
</dbReference>
<dbReference type="Gene3D" id="3.40.50.620">
    <property type="entry name" value="HUPs"/>
    <property type="match status" value="1"/>
</dbReference>
<gene>
    <name evidence="3" type="ORF">FR932_10335</name>
</gene>
<reference evidence="3 4" key="1">
    <citation type="submission" date="2019-09" db="EMBL/GenBank/DDBJ databases">
        <title>Hybrid Assembly of the complete Genome of the Deep-Sea Bacterium Moritella marina from long Nanopore and Illumina reads.</title>
        <authorList>
            <person name="Magin S."/>
            <person name="Georgoulis A."/>
            <person name="Papadimitriou K."/>
            <person name="Iliakis G."/>
            <person name="Vorgias C.E."/>
        </authorList>
    </citation>
    <scope>NUCLEOTIDE SEQUENCE [LARGE SCALE GENOMIC DNA]</scope>
    <source>
        <strain evidence="3 4">MP-1</strain>
    </source>
</reference>
<dbReference type="InterPro" id="IPR014729">
    <property type="entry name" value="Rossmann-like_a/b/a_fold"/>
</dbReference>
<accession>A0A5J6WLA3</accession>
<dbReference type="OrthoDB" id="9809813at2"/>
<evidence type="ECO:0000313" key="3">
    <source>
        <dbReference type="EMBL" id="QFI38214.1"/>
    </source>
</evidence>